<evidence type="ECO:0000256" key="1">
    <source>
        <dbReference type="ARBA" id="ARBA00004953"/>
    </source>
</evidence>
<evidence type="ECO:0000256" key="2">
    <source>
        <dbReference type="ARBA" id="ARBA00022573"/>
    </source>
</evidence>
<dbReference type="Pfam" id="PF07685">
    <property type="entry name" value="GATase_3"/>
    <property type="match status" value="1"/>
</dbReference>
<sequence length="503" mass="56180">MARFLMFQGTASSAGKSVIAAGMIRLLRNKGFKVAPFKAQNMSLNSGVTPRGEEMGRAQILQAQAAGVEPDARMNPILLKPQGGNAIQVIVKGKVWKTCSSFEYYQYVEDLWQVVKESLDSLAREFDFVVMEGAGSPAEINLRRKDLVNMRVAKYCNAPVILIGDIDRGGVFASLYGTWALFEEEERKLLQGFLINKFRGERRILEPALQEIERLTGVPVLGVLPYLKLHLDEEDSLSEHLKGSKHQVVGDVFRVGVIRLPHIANYTDFQPLERELYVKLGYINSAKELAGLDLLIIPGTKNTFSDLAWLVEQGFGEAIEGFLKVGGLVMGICGGFQMLGERLVDPWGLESPKATVPGLGVLAMETYFAQEKVLRQVEGYLADDQSARFAGYEIHMGRTRFKKAYSPFLVIDKLLGQGVQRFEGVCVDKRIFGTYVHGIFDRASFRKRFFDCLKQQKGLPVLDIDIKATASWEDIREQELDRLSAVLEANLDLNFLSRLLAGQ</sequence>
<dbReference type="NCBIfam" id="TIGR00313">
    <property type="entry name" value="cobQ"/>
    <property type="match status" value="1"/>
</dbReference>
<dbReference type="CDD" id="cd05389">
    <property type="entry name" value="CobQ_N"/>
    <property type="match status" value="1"/>
</dbReference>
<evidence type="ECO:0000259" key="5">
    <source>
        <dbReference type="Pfam" id="PF01656"/>
    </source>
</evidence>
<dbReference type="Pfam" id="PF01656">
    <property type="entry name" value="CbiA"/>
    <property type="match status" value="1"/>
</dbReference>
<feature type="domain" description="CobQ/CobB/MinD/ParA nucleotide binding" evidence="5">
    <location>
        <begin position="5"/>
        <end position="227"/>
    </location>
</feature>
<dbReference type="SUPFAM" id="SSF52317">
    <property type="entry name" value="Class I glutamine amidotransferase-like"/>
    <property type="match status" value="1"/>
</dbReference>
<dbReference type="EMBL" id="CP121689">
    <property type="protein sequence ID" value="WZL75687.1"/>
    <property type="molecule type" value="Genomic_DNA"/>
</dbReference>
<evidence type="ECO:0000313" key="8">
    <source>
        <dbReference type="Proteomes" id="UP001461341"/>
    </source>
</evidence>
<feature type="domain" description="CobB/CobQ-like glutamine amidotransferase" evidence="6">
    <location>
        <begin position="254"/>
        <end position="443"/>
    </location>
</feature>
<organism evidence="7 8">
    <name type="scientific">Thermatribacter velox</name>
    <dbReference type="NCBI Taxonomy" id="3039681"/>
    <lineage>
        <taxon>Bacteria</taxon>
        <taxon>Pseudomonadati</taxon>
        <taxon>Atribacterota</taxon>
        <taxon>Atribacteria</taxon>
        <taxon>Atribacterales</taxon>
        <taxon>Thermatribacteraceae</taxon>
        <taxon>Thermatribacter</taxon>
    </lineage>
</organism>
<evidence type="ECO:0000256" key="3">
    <source>
        <dbReference type="ARBA" id="ARBA00022962"/>
    </source>
</evidence>
<name>A0ABZ2Y9N5_9BACT</name>
<dbReference type="HAMAP" id="MF_00028">
    <property type="entry name" value="CobQ"/>
    <property type="match status" value="1"/>
</dbReference>
<dbReference type="InterPro" id="IPR029062">
    <property type="entry name" value="Class_I_gatase-like"/>
</dbReference>
<dbReference type="SUPFAM" id="SSF52540">
    <property type="entry name" value="P-loop containing nucleoside triphosphate hydrolases"/>
    <property type="match status" value="1"/>
</dbReference>
<keyword evidence="3 4" id="KW-0315">Glutamine amidotransferase</keyword>
<protein>
    <recommendedName>
        <fullName evidence="4">Cobyric acid synthase</fullName>
    </recommendedName>
</protein>
<dbReference type="InterPro" id="IPR027417">
    <property type="entry name" value="P-loop_NTPase"/>
</dbReference>
<dbReference type="Proteomes" id="UP001461341">
    <property type="component" value="Chromosome"/>
</dbReference>
<dbReference type="InterPro" id="IPR002586">
    <property type="entry name" value="CobQ/CobB/MinD/ParA_Nub-bd_dom"/>
</dbReference>
<feature type="active site" evidence="4">
    <location>
        <position position="437"/>
    </location>
</feature>
<accession>A0ABZ2Y9N5</accession>
<evidence type="ECO:0000313" key="7">
    <source>
        <dbReference type="EMBL" id="WZL75687.1"/>
    </source>
</evidence>
<dbReference type="Gene3D" id="3.40.50.300">
    <property type="entry name" value="P-loop containing nucleotide triphosphate hydrolases"/>
    <property type="match status" value="1"/>
</dbReference>
<comment type="function">
    <text evidence="4">Catalyzes amidations at positions B, D, E, and G on adenosylcobyrinic A,C-diamide. NH(2) groups are provided by glutamine, and one molecule of ATP is hydrogenolyzed for each amidation.</text>
</comment>
<dbReference type="PROSITE" id="PS51274">
    <property type="entry name" value="GATASE_COBBQ"/>
    <property type="match status" value="1"/>
</dbReference>
<proteinExistence type="inferred from homology"/>
<dbReference type="CDD" id="cd01750">
    <property type="entry name" value="GATase1_CobQ"/>
    <property type="match status" value="1"/>
</dbReference>
<dbReference type="InterPro" id="IPR004459">
    <property type="entry name" value="CobQ_synth"/>
</dbReference>
<comment type="pathway">
    <text evidence="1 4">Cofactor biosynthesis; adenosylcobalamin biosynthesis.</text>
</comment>
<evidence type="ECO:0000259" key="6">
    <source>
        <dbReference type="Pfam" id="PF07685"/>
    </source>
</evidence>
<dbReference type="InterPro" id="IPR011698">
    <property type="entry name" value="GATase_3"/>
</dbReference>
<reference evidence="7 8" key="1">
    <citation type="submission" date="2023-03" db="EMBL/GenBank/DDBJ databases">
        <title>Novel Species.</title>
        <authorList>
            <person name="Ma S."/>
        </authorList>
    </citation>
    <scope>NUCLEOTIDE SEQUENCE [LARGE SCALE GENOMIC DNA]</scope>
    <source>
        <strain evidence="7 8">B11</strain>
    </source>
</reference>
<gene>
    <name evidence="4" type="primary">cobQ</name>
    <name evidence="7" type="ORF">QBE54_08855</name>
</gene>
<dbReference type="InterPro" id="IPR033949">
    <property type="entry name" value="CobQ_GATase1"/>
</dbReference>
<keyword evidence="2 4" id="KW-0169">Cobalamin biosynthesis</keyword>
<dbReference type="RefSeq" id="WP_369017837.1">
    <property type="nucleotide sequence ID" value="NZ_CP121689.1"/>
</dbReference>
<comment type="similarity">
    <text evidence="4">Belongs to the CobB/CobQ family. CobQ subfamily.</text>
</comment>
<dbReference type="NCBIfam" id="NF001989">
    <property type="entry name" value="PRK00784.1"/>
    <property type="match status" value="1"/>
</dbReference>
<dbReference type="InterPro" id="IPR047045">
    <property type="entry name" value="CobQ_N"/>
</dbReference>
<dbReference type="PANTHER" id="PTHR21343:SF1">
    <property type="entry name" value="COBYRIC ACID SYNTHASE"/>
    <property type="match status" value="1"/>
</dbReference>
<dbReference type="Gene3D" id="3.40.50.880">
    <property type="match status" value="1"/>
</dbReference>
<keyword evidence="8" id="KW-1185">Reference proteome</keyword>
<dbReference type="PANTHER" id="PTHR21343">
    <property type="entry name" value="DETHIOBIOTIN SYNTHETASE"/>
    <property type="match status" value="1"/>
</dbReference>
<feature type="active site" description="Nucleophile" evidence="4">
    <location>
        <position position="333"/>
    </location>
</feature>
<evidence type="ECO:0000256" key="4">
    <source>
        <dbReference type="HAMAP-Rule" id="MF_00028"/>
    </source>
</evidence>